<proteinExistence type="inferred from homology"/>
<dbReference type="PANTHER" id="PTHR30429">
    <property type="entry name" value="D-METHIONINE-BINDING LIPOPROTEIN METQ"/>
    <property type="match status" value="1"/>
</dbReference>
<feature type="chain" id="PRO_5038917999" description="Lipoprotein" evidence="7">
    <location>
        <begin position="22"/>
        <end position="279"/>
    </location>
</feature>
<evidence type="ECO:0000313" key="8">
    <source>
        <dbReference type="EMBL" id="RLL47059.1"/>
    </source>
</evidence>
<evidence type="ECO:0000256" key="2">
    <source>
        <dbReference type="ARBA" id="ARBA00008973"/>
    </source>
</evidence>
<evidence type="ECO:0008006" key="10">
    <source>
        <dbReference type="Google" id="ProtNLM"/>
    </source>
</evidence>
<keyword evidence="6" id="KW-0449">Lipoprotein</keyword>
<evidence type="ECO:0000256" key="7">
    <source>
        <dbReference type="SAM" id="SignalP"/>
    </source>
</evidence>
<sequence>MKMKKLAWVLISIFALLVVTACSSSEQTASVDETKLIRVGFTPGPYSDQVRKGIEPILKEKGYEIEYNEFTNGNEINFALEEGSLDANIYQHTAYFENFIGQNNLNLVEMIKVPTAPMGIYSDQYTSFDNLDLNKTYKIAIPNDPPNIARALRILEEAGFLKFKQDYEPISVSTKDVEEYYVQIEFIEVEQAQLARVISDVDFALVNGNYILASDRKLSDSLLLENPPFEYQNLVAVRAEDQDKQFVKDLIAAYQTKDFQTLIETDPQFEGFWHPEYFK</sequence>
<feature type="signal peptide" evidence="7">
    <location>
        <begin position="1"/>
        <end position="21"/>
    </location>
</feature>
<reference evidence="8 9" key="1">
    <citation type="submission" date="2018-10" db="EMBL/GenBank/DDBJ databases">
        <title>Oceanobacillus sp. YLB-02 draft genome.</title>
        <authorList>
            <person name="Yu L."/>
        </authorList>
    </citation>
    <scope>NUCLEOTIDE SEQUENCE [LARGE SCALE GENOMIC DNA]</scope>
    <source>
        <strain evidence="8 9">YLB-02</strain>
    </source>
</reference>
<dbReference type="GO" id="GO:0016020">
    <property type="term" value="C:membrane"/>
    <property type="evidence" value="ECO:0007669"/>
    <property type="project" value="UniProtKB-SubCell"/>
</dbReference>
<evidence type="ECO:0000256" key="5">
    <source>
        <dbReference type="ARBA" id="ARBA00023139"/>
    </source>
</evidence>
<accession>A0A498DRH9</accession>
<keyword evidence="5" id="KW-0564">Palmitate</keyword>
<comment type="subcellular location">
    <subcellularLocation>
        <location evidence="1">Membrane</location>
        <topology evidence="1">Lipid-anchor</topology>
    </subcellularLocation>
</comment>
<dbReference type="PROSITE" id="PS51257">
    <property type="entry name" value="PROKAR_LIPOPROTEIN"/>
    <property type="match status" value="1"/>
</dbReference>
<evidence type="ECO:0000313" key="9">
    <source>
        <dbReference type="Proteomes" id="UP000270219"/>
    </source>
</evidence>
<dbReference type="InterPro" id="IPR004872">
    <property type="entry name" value="Lipoprotein_NlpA"/>
</dbReference>
<dbReference type="PANTHER" id="PTHR30429:SF0">
    <property type="entry name" value="METHIONINE-BINDING LIPOPROTEIN METQ"/>
    <property type="match status" value="1"/>
</dbReference>
<protein>
    <recommendedName>
        <fullName evidence="10">Lipoprotein</fullName>
    </recommendedName>
</protein>
<evidence type="ECO:0000256" key="4">
    <source>
        <dbReference type="ARBA" id="ARBA00023136"/>
    </source>
</evidence>
<dbReference type="SUPFAM" id="SSF53850">
    <property type="entry name" value="Periplasmic binding protein-like II"/>
    <property type="match status" value="1"/>
</dbReference>
<dbReference type="EMBL" id="RCHR01000002">
    <property type="protein sequence ID" value="RLL47059.1"/>
    <property type="molecule type" value="Genomic_DNA"/>
</dbReference>
<dbReference type="Gene3D" id="3.40.190.10">
    <property type="entry name" value="Periplasmic binding protein-like II"/>
    <property type="match status" value="2"/>
</dbReference>
<evidence type="ECO:0000256" key="6">
    <source>
        <dbReference type="ARBA" id="ARBA00023288"/>
    </source>
</evidence>
<keyword evidence="3 7" id="KW-0732">Signal</keyword>
<keyword evidence="4" id="KW-0472">Membrane</keyword>
<keyword evidence="9" id="KW-1185">Reference proteome</keyword>
<gene>
    <name evidence="8" type="ORF">D8M04_07670</name>
</gene>
<dbReference type="AlphaFoldDB" id="A0A498DRH9"/>
<organism evidence="8 9">
    <name type="scientific">Oceanobacillus piezotolerans</name>
    <dbReference type="NCBI Taxonomy" id="2448030"/>
    <lineage>
        <taxon>Bacteria</taxon>
        <taxon>Bacillati</taxon>
        <taxon>Bacillota</taxon>
        <taxon>Bacilli</taxon>
        <taxon>Bacillales</taxon>
        <taxon>Bacillaceae</taxon>
        <taxon>Oceanobacillus</taxon>
    </lineage>
</organism>
<name>A0A498DRH9_9BACI</name>
<evidence type="ECO:0000256" key="3">
    <source>
        <dbReference type="ARBA" id="ARBA00022729"/>
    </source>
</evidence>
<dbReference type="Pfam" id="PF03180">
    <property type="entry name" value="Lipoprotein_9"/>
    <property type="match status" value="1"/>
</dbReference>
<dbReference type="Proteomes" id="UP000270219">
    <property type="component" value="Unassembled WGS sequence"/>
</dbReference>
<comment type="caution">
    <text evidence="8">The sequence shown here is derived from an EMBL/GenBank/DDBJ whole genome shotgun (WGS) entry which is preliminary data.</text>
</comment>
<comment type="similarity">
    <text evidence="2">Belongs to the NlpA lipoprotein family.</text>
</comment>
<evidence type="ECO:0000256" key="1">
    <source>
        <dbReference type="ARBA" id="ARBA00004635"/>
    </source>
</evidence>
<dbReference type="OrthoDB" id="9812878at2"/>